<sequence>TACAFGDCRCRAPGPGVSGWDPWRRWFLHAVEGTGGCNRLSRNPCLADIGKPVTSVKKVALFPFCKIDIFKLQNYLRLHVHRNALPGAQKRHLPPNHRRAPSTHVALVVTGHGGEGSGEKQSVGERDSPPGGHLVGVQRVRIAVQPGQGQPLRAVPDWAAEDMFDHSAPCELLDIGPSFLDEVLNVMDK</sequence>
<comment type="caution">
    <text evidence="2">The sequence shown here is derived from an EMBL/GenBank/DDBJ whole genome shotgun (WGS) entry which is preliminary data.</text>
</comment>
<feature type="non-terminal residue" evidence="2">
    <location>
        <position position="189"/>
    </location>
</feature>
<name>A0A4U1EQA9_MONMO</name>
<feature type="region of interest" description="Disordered" evidence="1">
    <location>
        <begin position="111"/>
        <end position="134"/>
    </location>
</feature>
<dbReference type="EMBL" id="RWIC01001039">
    <property type="protein sequence ID" value="TKC38126.1"/>
    <property type="molecule type" value="Genomic_DNA"/>
</dbReference>
<dbReference type="Proteomes" id="UP000308365">
    <property type="component" value="Unassembled WGS sequence"/>
</dbReference>
<evidence type="ECO:0000313" key="2">
    <source>
        <dbReference type="EMBL" id="TKC38126.1"/>
    </source>
</evidence>
<accession>A0A4U1EQA9</accession>
<evidence type="ECO:0000313" key="3">
    <source>
        <dbReference type="Proteomes" id="UP000308365"/>
    </source>
</evidence>
<dbReference type="AlphaFoldDB" id="A0A4U1EQA9"/>
<gene>
    <name evidence="2" type="ORF">EI555_008629</name>
</gene>
<evidence type="ECO:0000256" key="1">
    <source>
        <dbReference type="SAM" id="MobiDB-lite"/>
    </source>
</evidence>
<feature type="non-terminal residue" evidence="2">
    <location>
        <position position="1"/>
    </location>
</feature>
<organism evidence="2 3">
    <name type="scientific">Monodon monoceros</name>
    <name type="common">Narwhal</name>
    <name type="synonym">Ceratodon monodon</name>
    <dbReference type="NCBI Taxonomy" id="40151"/>
    <lineage>
        <taxon>Eukaryota</taxon>
        <taxon>Metazoa</taxon>
        <taxon>Chordata</taxon>
        <taxon>Craniata</taxon>
        <taxon>Vertebrata</taxon>
        <taxon>Euteleostomi</taxon>
        <taxon>Mammalia</taxon>
        <taxon>Eutheria</taxon>
        <taxon>Laurasiatheria</taxon>
        <taxon>Artiodactyla</taxon>
        <taxon>Whippomorpha</taxon>
        <taxon>Cetacea</taxon>
        <taxon>Odontoceti</taxon>
        <taxon>Monodontidae</taxon>
        <taxon>Monodon</taxon>
    </lineage>
</organism>
<reference evidence="3" key="1">
    <citation type="journal article" date="2019" name="IScience">
        <title>Narwhal Genome Reveals Long-Term Low Genetic Diversity despite Current Large Abundance Size.</title>
        <authorList>
            <person name="Westbury M.V."/>
            <person name="Petersen B."/>
            <person name="Garde E."/>
            <person name="Heide-Jorgensen M.P."/>
            <person name="Lorenzen E.D."/>
        </authorList>
    </citation>
    <scope>NUCLEOTIDE SEQUENCE [LARGE SCALE GENOMIC DNA]</scope>
</reference>
<protein>
    <submittedName>
        <fullName evidence="2">Uncharacterized protein</fullName>
    </submittedName>
</protein>
<proteinExistence type="predicted"/>